<evidence type="ECO:0000256" key="3">
    <source>
        <dbReference type="ARBA" id="ARBA00022989"/>
    </source>
</evidence>
<feature type="transmembrane region" description="Helical" evidence="5">
    <location>
        <begin position="198"/>
        <end position="219"/>
    </location>
</feature>
<protein>
    <recommendedName>
        <fullName evidence="6">Sugar phosphate transporter domain-containing protein</fullName>
    </recommendedName>
</protein>
<evidence type="ECO:0000259" key="6">
    <source>
        <dbReference type="Pfam" id="PF03151"/>
    </source>
</evidence>
<evidence type="ECO:0000256" key="4">
    <source>
        <dbReference type="ARBA" id="ARBA00023136"/>
    </source>
</evidence>
<dbReference type="Proteomes" id="UP000192257">
    <property type="component" value="Unassembled WGS sequence"/>
</dbReference>
<organism evidence="7 8">
    <name type="scientific">Trypanosoma theileri</name>
    <dbReference type="NCBI Taxonomy" id="67003"/>
    <lineage>
        <taxon>Eukaryota</taxon>
        <taxon>Discoba</taxon>
        <taxon>Euglenozoa</taxon>
        <taxon>Kinetoplastea</taxon>
        <taxon>Metakinetoplastina</taxon>
        <taxon>Trypanosomatida</taxon>
        <taxon>Trypanosomatidae</taxon>
        <taxon>Trypanosoma</taxon>
    </lineage>
</organism>
<feature type="transmembrane region" description="Helical" evidence="5">
    <location>
        <begin position="47"/>
        <end position="67"/>
    </location>
</feature>
<keyword evidence="4 5" id="KW-0472">Membrane</keyword>
<evidence type="ECO:0000256" key="2">
    <source>
        <dbReference type="ARBA" id="ARBA00022692"/>
    </source>
</evidence>
<dbReference type="InterPro" id="IPR050186">
    <property type="entry name" value="TPT_transporter"/>
</dbReference>
<reference evidence="7 8" key="1">
    <citation type="submission" date="2017-03" db="EMBL/GenBank/DDBJ databases">
        <title>An alternative strategy for trypanosome survival in the mammalian bloodstream revealed through genome and transcriptome analysis of the ubiquitous bovine parasite Trypanosoma (Megatrypanum) theileri.</title>
        <authorList>
            <person name="Kelly S."/>
            <person name="Ivens A."/>
            <person name="Mott A."/>
            <person name="O'Neill E."/>
            <person name="Emms D."/>
            <person name="Macleod O."/>
            <person name="Voorheis P."/>
            <person name="Matthews J."/>
            <person name="Matthews K."/>
            <person name="Carrington M."/>
        </authorList>
    </citation>
    <scope>NUCLEOTIDE SEQUENCE [LARGE SCALE GENOMIC DNA]</scope>
    <source>
        <strain evidence="7">Edinburgh</strain>
    </source>
</reference>
<feature type="transmembrane region" description="Helical" evidence="5">
    <location>
        <begin position="225"/>
        <end position="247"/>
    </location>
</feature>
<feature type="transmembrane region" description="Helical" evidence="5">
    <location>
        <begin position="259"/>
        <end position="276"/>
    </location>
</feature>
<evidence type="ECO:0000313" key="7">
    <source>
        <dbReference type="EMBL" id="ORC90803.1"/>
    </source>
</evidence>
<dbReference type="GO" id="GO:0016020">
    <property type="term" value="C:membrane"/>
    <property type="evidence" value="ECO:0007669"/>
    <property type="project" value="UniProtKB-SubCell"/>
</dbReference>
<dbReference type="OrthoDB" id="5547497at2759"/>
<dbReference type="InterPro" id="IPR004853">
    <property type="entry name" value="Sugar_P_trans_dom"/>
</dbReference>
<dbReference type="AlphaFoldDB" id="A0A1X0P276"/>
<dbReference type="GeneID" id="39983453"/>
<evidence type="ECO:0000313" key="8">
    <source>
        <dbReference type="Proteomes" id="UP000192257"/>
    </source>
</evidence>
<dbReference type="Pfam" id="PF03151">
    <property type="entry name" value="TPT"/>
    <property type="match status" value="1"/>
</dbReference>
<feature type="transmembrane region" description="Helical" evidence="5">
    <location>
        <begin position="79"/>
        <end position="95"/>
    </location>
</feature>
<gene>
    <name evidence="7" type="ORF">TM35_000072270</name>
</gene>
<feature type="transmembrane region" description="Helical" evidence="5">
    <location>
        <begin position="15"/>
        <end position="35"/>
    </location>
</feature>
<keyword evidence="8" id="KW-1185">Reference proteome</keyword>
<feature type="transmembrane region" description="Helical" evidence="5">
    <location>
        <begin position="158"/>
        <end position="177"/>
    </location>
</feature>
<feature type="transmembrane region" description="Helical" evidence="5">
    <location>
        <begin position="282"/>
        <end position="298"/>
    </location>
</feature>
<name>A0A1X0P276_9TRYP</name>
<keyword evidence="2 5" id="KW-0812">Transmembrane</keyword>
<dbReference type="RefSeq" id="XP_028884869.1">
    <property type="nucleotide sequence ID" value="XM_029023673.1"/>
</dbReference>
<dbReference type="PANTHER" id="PTHR11132">
    <property type="entry name" value="SOLUTE CARRIER FAMILY 35"/>
    <property type="match status" value="1"/>
</dbReference>
<dbReference type="EMBL" id="NBCO01000007">
    <property type="protein sequence ID" value="ORC90803.1"/>
    <property type="molecule type" value="Genomic_DNA"/>
</dbReference>
<feature type="transmembrane region" description="Helical" evidence="5">
    <location>
        <begin position="133"/>
        <end position="152"/>
    </location>
</feature>
<keyword evidence="3 5" id="KW-1133">Transmembrane helix</keyword>
<evidence type="ECO:0000256" key="5">
    <source>
        <dbReference type="SAM" id="Phobius"/>
    </source>
</evidence>
<dbReference type="VEuPathDB" id="TriTrypDB:TM35_000072270"/>
<comment type="subcellular location">
    <subcellularLocation>
        <location evidence="1">Membrane</location>
        <topology evidence="1">Multi-pass membrane protein</topology>
    </subcellularLocation>
</comment>
<comment type="caution">
    <text evidence="7">The sequence shown here is derived from an EMBL/GenBank/DDBJ whole genome shotgun (WGS) entry which is preliminary data.</text>
</comment>
<sequence length="314" mass="34734">MRTINAEGNLLPQEVTLYGSLLLNIISSVGVIIINKRLVYMEAGFRFGTLLTIIHFIVSFLGCLFFAKINCFEIKPLNISKVIPISLAFCGYVVFNNLSLLSNTVSVYQTSKIMCTPVIVWIEYTYYHKRENIGTLLSLVPICIGVGFTVYSDTNLNFSGTIWAILAIISNSLYTIWGKTKQNELGVTPMQLLLYQAPISAVMLLFVLPLDGIGELIAYKVTFTTIWTVALSCVFAFGVNFSFFLFVGQTSPLSMNVVGYLKTALVFVGGFIFVSSEATLKTIFGVLLTLTGLAFYTYSKMATQRFPSVTKEAV</sequence>
<accession>A0A1X0P276</accession>
<proteinExistence type="predicted"/>
<feature type="domain" description="Sugar phosphate transporter" evidence="6">
    <location>
        <begin position="28"/>
        <end position="296"/>
    </location>
</feature>
<evidence type="ECO:0000256" key="1">
    <source>
        <dbReference type="ARBA" id="ARBA00004141"/>
    </source>
</evidence>